<evidence type="ECO:0000256" key="4">
    <source>
        <dbReference type="ARBA" id="ARBA00011881"/>
    </source>
</evidence>
<evidence type="ECO:0000259" key="12">
    <source>
        <dbReference type="Pfam" id="PF02771"/>
    </source>
</evidence>
<dbReference type="InterPro" id="IPR036250">
    <property type="entry name" value="AcylCo_DH-like_C"/>
</dbReference>
<keyword evidence="7 9" id="KW-0274">FAD</keyword>
<dbReference type="Pfam" id="PF02770">
    <property type="entry name" value="Acyl-CoA_dh_M"/>
    <property type="match status" value="1"/>
</dbReference>
<dbReference type="InterPro" id="IPR037069">
    <property type="entry name" value="AcylCoA_DH/ox_N_sf"/>
</dbReference>
<dbReference type="Gene3D" id="1.20.140.10">
    <property type="entry name" value="Butyryl-CoA Dehydrogenase, subunit A, domain 3"/>
    <property type="match status" value="1"/>
</dbReference>
<evidence type="ECO:0000259" key="10">
    <source>
        <dbReference type="Pfam" id="PF00441"/>
    </source>
</evidence>
<dbReference type="Gene3D" id="2.40.110.10">
    <property type="entry name" value="Butyryl-CoA Dehydrogenase, subunit A, domain 2"/>
    <property type="match status" value="1"/>
</dbReference>
<dbReference type="SUPFAM" id="SSF56645">
    <property type="entry name" value="Acyl-CoA dehydrogenase NM domain-like"/>
    <property type="match status" value="1"/>
</dbReference>
<dbReference type="PANTHER" id="PTHR43884">
    <property type="entry name" value="ACYL-COA DEHYDROGENASE"/>
    <property type="match status" value="1"/>
</dbReference>
<evidence type="ECO:0000256" key="9">
    <source>
        <dbReference type="RuleBase" id="RU362125"/>
    </source>
</evidence>
<dbReference type="FunFam" id="2.40.110.10:FF:000001">
    <property type="entry name" value="Acyl-CoA dehydrogenase, mitochondrial"/>
    <property type="match status" value="1"/>
</dbReference>
<reference evidence="14" key="1">
    <citation type="journal article" date="2023" name="Arch. Microbiol.">
        <title>Desulfoferula mesophilus gen. nov. sp. nov., a mesophilic sulfate-reducing bacterium isolated from a brackish lake sediment.</title>
        <authorList>
            <person name="Watanabe T."/>
            <person name="Yabe T."/>
            <person name="Tsuji J.M."/>
            <person name="Fukui M."/>
        </authorList>
    </citation>
    <scope>NUCLEOTIDE SEQUENCE [LARGE SCALE GENOMIC DNA]</scope>
    <source>
        <strain evidence="14">12FAK</strain>
    </source>
</reference>
<gene>
    <name evidence="13" type="ORF">FAK_16870</name>
</gene>
<accession>A0AAU9EKX2</accession>
<dbReference type="KEGG" id="dmp:FAK_16870"/>
<evidence type="ECO:0000256" key="2">
    <source>
        <dbReference type="ARBA" id="ARBA00005109"/>
    </source>
</evidence>
<comment type="subunit">
    <text evidence="4">Homotetramer.</text>
</comment>
<dbReference type="Pfam" id="PF00441">
    <property type="entry name" value="Acyl-CoA_dh_1"/>
    <property type="match status" value="1"/>
</dbReference>
<dbReference type="Gene3D" id="1.10.540.10">
    <property type="entry name" value="Acyl-CoA dehydrogenase/oxidase, N-terminal domain"/>
    <property type="match status" value="1"/>
</dbReference>
<dbReference type="Pfam" id="PF02771">
    <property type="entry name" value="Acyl-CoA_dh_N"/>
    <property type="match status" value="1"/>
</dbReference>
<comment type="similarity">
    <text evidence="3 9">Belongs to the acyl-CoA dehydrogenase family.</text>
</comment>
<dbReference type="GO" id="GO:0009083">
    <property type="term" value="P:branched-chain amino acid catabolic process"/>
    <property type="evidence" value="ECO:0007669"/>
    <property type="project" value="UniProtKB-KW"/>
</dbReference>
<dbReference type="GO" id="GO:0003995">
    <property type="term" value="F:acyl-CoA dehydrogenase activity"/>
    <property type="evidence" value="ECO:0007669"/>
    <property type="project" value="InterPro"/>
</dbReference>
<dbReference type="Proteomes" id="UP001366166">
    <property type="component" value="Chromosome"/>
</dbReference>
<keyword evidence="6 9" id="KW-0285">Flavoprotein</keyword>
<keyword evidence="14" id="KW-1185">Reference proteome</keyword>
<feature type="domain" description="Acyl-CoA dehydrogenase/oxidase C-terminal" evidence="10">
    <location>
        <begin position="233"/>
        <end position="383"/>
    </location>
</feature>
<dbReference type="InterPro" id="IPR013786">
    <property type="entry name" value="AcylCoA_DH/ox_N"/>
</dbReference>
<comment type="pathway">
    <text evidence="2">Amino-acid degradation; L-valine degradation.</text>
</comment>
<comment type="cofactor">
    <cofactor evidence="1 9">
        <name>FAD</name>
        <dbReference type="ChEBI" id="CHEBI:57692"/>
    </cofactor>
</comment>
<dbReference type="AlphaFoldDB" id="A0AAU9EKX2"/>
<evidence type="ECO:0000256" key="8">
    <source>
        <dbReference type="ARBA" id="ARBA00023002"/>
    </source>
</evidence>
<dbReference type="PIRSF" id="PIRSF016578">
    <property type="entry name" value="HsaA"/>
    <property type="match status" value="1"/>
</dbReference>
<evidence type="ECO:0000259" key="11">
    <source>
        <dbReference type="Pfam" id="PF02770"/>
    </source>
</evidence>
<evidence type="ECO:0000256" key="3">
    <source>
        <dbReference type="ARBA" id="ARBA00009347"/>
    </source>
</evidence>
<dbReference type="FunFam" id="1.20.140.10:FF:000001">
    <property type="entry name" value="Acyl-CoA dehydrogenase"/>
    <property type="match status" value="1"/>
</dbReference>
<evidence type="ECO:0000256" key="5">
    <source>
        <dbReference type="ARBA" id="ARBA00022456"/>
    </source>
</evidence>
<keyword evidence="8 9" id="KW-0560">Oxidoreductase</keyword>
<dbReference type="SUPFAM" id="SSF47203">
    <property type="entry name" value="Acyl-CoA dehydrogenase C-terminal domain-like"/>
    <property type="match status" value="1"/>
</dbReference>
<protein>
    <submittedName>
        <fullName evidence="13">Acyl-CoA dehydrogenase</fullName>
    </submittedName>
</protein>
<evidence type="ECO:0000313" key="13">
    <source>
        <dbReference type="EMBL" id="BEQ14621.1"/>
    </source>
</evidence>
<feature type="domain" description="Acyl-CoA dehydrogenase/oxidase N-terminal" evidence="12">
    <location>
        <begin position="7"/>
        <end position="118"/>
    </location>
</feature>
<dbReference type="InterPro" id="IPR009075">
    <property type="entry name" value="AcylCo_DH/oxidase_C"/>
</dbReference>
<keyword evidence="5" id="KW-0101">Branched-chain amino acid catabolism</keyword>
<evidence type="ECO:0000256" key="7">
    <source>
        <dbReference type="ARBA" id="ARBA00022827"/>
    </source>
</evidence>
<name>A0AAU9EKX2_9BACT</name>
<evidence type="ECO:0000256" key="1">
    <source>
        <dbReference type="ARBA" id="ARBA00001974"/>
    </source>
</evidence>
<dbReference type="EMBL" id="AP028679">
    <property type="protein sequence ID" value="BEQ14621.1"/>
    <property type="molecule type" value="Genomic_DNA"/>
</dbReference>
<dbReference type="RefSeq" id="WP_338606325.1">
    <property type="nucleotide sequence ID" value="NZ_AP028679.1"/>
</dbReference>
<dbReference type="PROSITE" id="PS00073">
    <property type="entry name" value="ACYL_COA_DH_2"/>
    <property type="match status" value="1"/>
</dbReference>
<evidence type="ECO:0000313" key="14">
    <source>
        <dbReference type="Proteomes" id="UP001366166"/>
    </source>
</evidence>
<dbReference type="GO" id="GO:0050660">
    <property type="term" value="F:flavin adenine dinucleotide binding"/>
    <property type="evidence" value="ECO:0007669"/>
    <property type="project" value="InterPro"/>
</dbReference>
<dbReference type="InterPro" id="IPR046373">
    <property type="entry name" value="Acyl-CoA_Oxase/DH_mid-dom_sf"/>
</dbReference>
<dbReference type="InterPro" id="IPR006089">
    <property type="entry name" value="Acyl-CoA_DH_CS"/>
</dbReference>
<dbReference type="InterPro" id="IPR006091">
    <property type="entry name" value="Acyl-CoA_Oxase/DH_mid-dom"/>
</dbReference>
<dbReference type="PANTHER" id="PTHR43884:SF12">
    <property type="entry name" value="ISOVALERYL-COA DEHYDROGENASE, MITOCHONDRIAL-RELATED"/>
    <property type="match status" value="1"/>
</dbReference>
<dbReference type="FunFam" id="1.10.540.10:FF:000001">
    <property type="entry name" value="Very long-chain-specific acyl-CoA dehydrogenase, mitochondrial"/>
    <property type="match status" value="1"/>
</dbReference>
<evidence type="ECO:0000256" key="6">
    <source>
        <dbReference type="ARBA" id="ARBA00022630"/>
    </source>
</evidence>
<proteinExistence type="inferred from homology"/>
<organism evidence="13 14">
    <name type="scientific">Desulfoferula mesophila</name>
    <dbReference type="NCBI Taxonomy" id="3058419"/>
    <lineage>
        <taxon>Bacteria</taxon>
        <taxon>Pseudomonadati</taxon>
        <taxon>Thermodesulfobacteriota</taxon>
        <taxon>Desulfarculia</taxon>
        <taxon>Desulfarculales</taxon>
        <taxon>Desulfarculaceae</taxon>
        <taxon>Desulfoferula</taxon>
    </lineage>
</organism>
<dbReference type="InterPro" id="IPR009100">
    <property type="entry name" value="AcylCoA_DH/oxidase_NM_dom_sf"/>
</dbReference>
<sequence length="387" mass="42979">MDFEIPENLRLMVDTVHRFVKKDLEPISQQVDDEDRIPEEIVQTMRELGLFGLATSEKYGGLEVGCLGECLVYEELSQVNACFRTRIGTNNGIGSQGIAIDGTEEQREKYLPKMASGEWIGCFALTEPEAGSDASNVQTTAVLEGDTWVLNGRKHFITNGDIADCSTVFALTDRAKKARGGITAFVVEKTDPGFFVGTIERKMGMRGSHTCELIFDNCRIPKDRVIGGDAMIGQGFKTAMKTLDKGRLTMGASALGSAQKLLDLSVDYAQQRVQFGKPIAEFQAIQFMLAEMATQIYAARQMLYHAAWLRDTRGTSVIKEASMVKLFCTQMANRVADMAVQIHGGMGYMKDFPVERFYRDLRLTRIYEGTDEIQKVVIARNLLKGGK</sequence>
<feature type="domain" description="Acyl-CoA oxidase/dehydrogenase middle" evidence="11">
    <location>
        <begin position="122"/>
        <end position="218"/>
    </location>
</feature>